<reference evidence="2" key="1">
    <citation type="submission" date="2021-01" db="UniProtKB">
        <authorList>
            <consortium name="EnsemblPlants"/>
        </authorList>
    </citation>
    <scope>IDENTIFICATION</scope>
</reference>
<keyword evidence="3" id="KW-1185">Reference proteome</keyword>
<dbReference type="Gene3D" id="2.60.40.10">
    <property type="entry name" value="Immunoglobulins"/>
    <property type="match status" value="1"/>
</dbReference>
<dbReference type="PANTHER" id="PTHR46642">
    <property type="entry name" value="DUAL SPECIFICITY PHOSPHATASE, SUBGROUP, CATALYTIC DOMAIN"/>
    <property type="match status" value="1"/>
</dbReference>
<sequence length="95" mass="11204">MKLTGLRKKVVTLTWKGHASSLVEISGLDIGWGQKMPLKYEEEQNLWILKRELLEGRYEYKYIVDGEWLVNEDEPITAPNKDGHINNFIKVRYRI</sequence>
<dbReference type="CDD" id="cd02859">
    <property type="entry name" value="E_set_AMPKbeta_like_N"/>
    <property type="match status" value="1"/>
</dbReference>
<dbReference type="AlphaFoldDB" id="A0A7N0VLK3"/>
<dbReference type="FunFam" id="2.60.40.10:FF:000992">
    <property type="entry name" value="Phosphoglucan phosphatase DSP4, chloroplastic"/>
    <property type="match status" value="1"/>
</dbReference>
<proteinExistence type="predicted"/>
<dbReference type="Proteomes" id="UP000594263">
    <property type="component" value="Unplaced"/>
</dbReference>
<dbReference type="PANTHER" id="PTHR46642:SF3">
    <property type="entry name" value="PHOSPHOGLUCAN PHOSPHATASE DSP4, CHLOROPLASTIC"/>
    <property type="match status" value="1"/>
</dbReference>
<dbReference type="InterPro" id="IPR014756">
    <property type="entry name" value="Ig_E-set"/>
</dbReference>
<dbReference type="InterPro" id="IPR032640">
    <property type="entry name" value="AMPK1_CBM"/>
</dbReference>
<evidence type="ECO:0000313" key="3">
    <source>
        <dbReference type="Proteomes" id="UP000594263"/>
    </source>
</evidence>
<dbReference type="GO" id="GO:0009507">
    <property type="term" value="C:chloroplast"/>
    <property type="evidence" value="ECO:0007669"/>
    <property type="project" value="TreeGrafter"/>
</dbReference>
<dbReference type="InterPro" id="IPR013783">
    <property type="entry name" value="Ig-like_fold"/>
</dbReference>
<dbReference type="GO" id="GO:0019203">
    <property type="term" value="F:carbohydrate phosphatase activity"/>
    <property type="evidence" value="ECO:0007669"/>
    <property type="project" value="TreeGrafter"/>
</dbReference>
<accession>A0A7N0VLK3</accession>
<dbReference type="InterPro" id="IPR052832">
    <property type="entry name" value="Starch-Glucan_Phosphatase"/>
</dbReference>
<feature type="domain" description="AMP-activated protein kinase glycogen-binding" evidence="1">
    <location>
        <begin position="11"/>
        <end position="92"/>
    </location>
</feature>
<dbReference type="GO" id="GO:2001070">
    <property type="term" value="F:starch binding"/>
    <property type="evidence" value="ECO:0007669"/>
    <property type="project" value="TreeGrafter"/>
</dbReference>
<organism evidence="2 3">
    <name type="scientific">Kalanchoe fedtschenkoi</name>
    <name type="common">Lavender scallops</name>
    <name type="synonym">South American air plant</name>
    <dbReference type="NCBI Taxonomy" id="63787"/>
    <lineage>
        <taxon>Eukaryota</taxon>
        <taxon>Viridiplantae</taxon>
        <taxon>Streptophyta</taxon>
        <taxon>Embryophyta</taxon>
        <taxon>Tracheophyta</taxon>
        <taxon>Spermatophyta</taxon>
        <taxon>Magnoliopsida</taxon>
        <taxon>eudicotyledons</taxon>
        <taxon>Gunneridae</taxon>
        <taxon>Pentapetalae</taxon>
        <taxon>Saxifragales</taxon>
        <taxon>Crassulaceae</taxon>
        <taxon>Kalanchoe</taxon>
    </lineage>
</organism>
<dbReference type="GO" id="GO:0005983">
    <property type="term" value="P:starch catabolic process"/>
    <property type="evidence" value="ECO:0007669"/>
    <property type="project" value="TreeGrafter"/>
</dbReference>
<name>A0A7N0VLK3_KALFE</name>
<evidence type="ECO:0000259" key="1">
    <source>
        <dbReference type="Pfam" id="PF16561"/>
    </source>
</evidence>
<protein>
    <recommendedName>
        <fullName evidence="1">AMP-activated protein kinase glycogen-binding domain-containing protein</fullName>
    </recommendedName>
</protein>
<evidence type="ECO:0000313" key="2">
    <source>
        <dbReference type="EnsemblPlants" id="Kaladp1321s0001.1.v1.1"/>
    </source>
</evidence>
<dbReference type="SUPFAM" id="SSF81296">
    <property type="entry name" value="E set domains"/>
    <property type="match status" value="1"/>
</dbReference>
<dbReference type="EnsemblPlants" id="Kaladp1321s0001.1.v1.1">
    <property type="protein sequence ID" value="Kaladp1321s0001.1.v1.1"/>
    <property type="gene ID" value="Kaladp1321s0001.v1.1"/>
</dbReference>
<dbReference type="Pfam" id="PF16561">
    <property type="entry name" value="AMPK1_CBM"/>
    <property type="match status" value="1"/>
</dbReference>
<dbReference type="Gramene" id="Kaladp1321s0001.1.v1.1">
    <property type="protein sequence ID" value="Kaladp1321s0001.1.v1.1"/>
    <property type="gene ID" value="Kaladp1321s0001.v1.1"/>
</dbReference>